<organism evidence="1 2">
    <name type="scientific">Rhodocyclus tenuis</name>
    <name type="common">Rhodospirillum tenue</name>
    <dbReference type="NCBI Taxonomy" id="1066"/>
    <lineage>
        <taxon>Bacteria</taxon>
        <taxon>Pseudomonadati</taxon>
        <taxon>Pseudomonadota</taxon>
        <taxon>Betaproteobacteria</taxon>
        <taxon>Rhodocyclales</taxon>
        <taxon>Rhodocyclaceae</taxon>
        <taxon>Rhodocyclus</taxon>
    </lineage>
</organism>
<proteinExistence type="predicted"/>
<comment type="caution">
    <text evidence="1">The sequence shown here is derived from an EMBL/GenBank/DDBJ whole genome shotgun (WGS) entry which is preliminary data.</text>
</comment>
<dbReference type="AlphaFoldDB" id="A0A6L5JW53"/>
<reference evidence="1 2" key="1">
    <citation type="submission" date="2019-10" db="EMBL/GenBank/DDBJ databases">
        <title>Whole-genome sequence of the purple nonsulfur photosynthetic bacterium Rhodocyclus tenuis.</title>
        <authorList>
            <person name="Kyndt J.A."/>
            <person name="Meyer T.E."/>
        </authorList>
    </citation>
    <scope>NUCLEOTIDE SEQUENCE [LARGE SCALE GENOMIC DNA]</scope>
    <source>
        <strain evidence="1 2">DSM 110</strain>
    </source>
</reference>
<protein>
    <submittedName>
        <fullName evidence="1">Uncharacterized protein</fullName>
    </submittedName>
</protein>
<dbReference type="OrthoDB" id="5689128at2"/>
<dbReference type="Proteomes" id="UP000480275">
    <property type="component" value="Unassembled WGS sequence"/>
</dbReference>
<name>A0A6L5JW53_RHOTE</name>
<sequence>MTVQMELWGLATFLVGLAITFMSCVFGFARVLGAQIDQRLSEKFKAQEEAREVGSKALREHIDRYIAQADRTADQVAALERDFLRWQAELPVNYVRREDYVRGQSVIEAKLDALYSKLEVVQMRGANNG</sequence>
<accession>A0A6L5JW53</accession>
<evidence type="ECO:0000313" key="2">
    <source>
        <dbReference type="Proteomes" id="UP000480275"/>
    </source>
</evidence>
<gene>
    <name evidence="1" type="ORF">GHK24_03170</name>
</gene>
<dbReference type="EMBL" id="WIXJ01000002">
    <property type="protein sequence ID" value="MQY50780.1"/>
    <property type="molecule type" value="Genomic_DNA"/>
</dbReference>
<evidence type="ECO:0000313" key="1">
    <source>
        <dbReference type="EMBL" id="MQY50780.1"/>
    </source>
</evidence>